<dbReference type="InterPro" id="IPR004111">
    <property type="entry name" value="Repressor_TetR_C"/>
</dbReference>
<dbReference type="InterPro" id="IPR001647">
    <property type="entry name" value="HTH_TetR"/>
</dbReference>
<dbReference type="Gene3D" id="1.10.357.10">
    <property type="entry name" value="Tetracycline Repressor, domain 2"/>
    <property type="match status" value="1"/>
</dbReference>
<feature type="region of interest" description="Disordered" evidence="5">
    <location>
        <begin position="230"/>
        <end position="255"/>
    </location>
</feature>
<dbReference type="OrthoDB" id="2570341at2"/>
<reference evidence="7 8" key="1">
    <citation type="submission" date="2019-05" db="EMBL/GenBank/DDBJ databases">
        <title>Draft genome sequence of Actinomadura sp. 14C53.</title>
        <authorList>
            <person name="Saricaoglu S."/>
            <person name="Isik K."/>
        </authorList>
    </citation>
    <scope>NUCLEOTIDE SEQUENCE [LARGE SCALE GENOMIC DNA]</scope>
    <source>
        <strain evidence="7 8">14C53</strain>
    </source>
</reference>
<dbReference type="Proteomes" id="UP000309174">
    <property type="component" value="Unassembled WGS sequence"/>
</dbReference>
<dbReference type="GO" id="GO:0045892">
    <property type="term" value="P:negative regulation of DNA-templated transcription"/>
    <property type="evidence" value="ECO:0007669"/>
    <property type="project" value="InterPro"/>
</dbReference>
<evidence type="ECO:0000313" key="7">
    <source>
        <dbReference type="EMBL" id="TMR04732.1"/>
    </source>
</evidence>
<gene>
    <name evidence="7" type="ORF">ETD83_08070</name>
</gene>
<dbReference type="GO" id="GO:0000976">
    <property type="term" value="F:transcription cis-regulatory region binding"/>
    <property type="evidence" value="ECO:0007669"/>
    <property type="project" value="TreeGrafter"/>
</dbReference>
<feature type="domain" description="HTH tetR-type" evidence="6">
    <location>
        <begin position="28"/>
        <end position="88"/>
    </location>
</feature>
<keyword evidence="8" id="KW-1185">Reference proteome</keyword>
<dbReference type="Pfam" id="PF02909">
    <property type="entry name" value="TetR_C_1"/>
    <property type="match status" value="1"/>
</dbReference>
<dbReference type="AlphaFoldDB" id="A0A5C4JFW2"/>
<dbReference type="EMBL" id="VCKW01000029">
    <property type="protein sequence ID" value="TMR04732.1"/>
    <property type="molecule type" value="Genomic_DNA"/>
</dbReference>
<feature type="DNA-binding region" description="H-T-H motif" evidence="4">
    <location>
        <begin position="51"/>
        <end position="70"/>
    </location>
</feature>
<dbReference type="InterPro" id="IPR036271">
    <property type="entry name" value="Tet_transcr_reg_TetR-rel_C_sf"/>
</dbReference>
<organism evidence="7 8">
    <name type="scientific">Actinomadura soli</name>
    <dbReference type="NCBI Taxonomy" id="2508997"/>
    <lineage>
        <taxon>Bacteria</taxon>
        <taxon>Bacillati</taxon>
        <taxon>Actinomycetota</taxon>
        <taxon>Actinomycetes</taxon>
        <taxon>Streptosporangiales</taxon>
        <taxon>Thermomonosporaceae</taxon>
        <taxon>Actinomadura</taxon>
    </lineage>
</organism>
<dbReference type="InterPro" id="IPR009057">
    <property type="entry name" value="Homeodomain-like_sf"/>
</dbReference>
<dbReference type="SUPFAM" id="SSF48498">
    <property type="entry name" value="Tetracyclin repressor-like, C-terminal domain"/>
    <property type="match status" value="1"/>
</dbReference>
<accession>A0A5C4JFW2</accession>
<name>A0A5C4JFW2_9ACTN</name>
<keyword evidence="3" id="KW-0804">Transcription</keyword>
<comment type="caution">
    <text evidence="7">The sequence shown here is derived from an EMBL/GenBank/DDBJ whole genome shotgun (WGS) entry which is preliminary data.</text>
</comment>
<dbReference type="InterPro" id="IPR050109">
    <property type="entry name" value="HTH-type_TetR-like_transc_reg"/>
</dbReference>
<protein>
    <submittedName>
        <fullName evidence="7">TetR/AcrR family transcriptional regulator</fullName>
    </submittedName>
</protein>
<dbReference type="PROSITE" id="PS50977">
    <property type="entry name" value="HTH_TETR_2"/>
    <property type="match status" value="1"/>
</dbReference>
<dbReference type="Pfam" id="PF00440">
    <property type="entry name" value="TetR_N"/>
    <property type="match status" value="1"/>
</dbReference>
<evidence type="ECO:0000256" key="2">
    <source>
        <dbReference type="ARBA" id="ARBA00023125"/>
    </source>
</evidence>
<proteinExistence type="predicted"/>
<keyword evidence="1" id="KW-0805">Transcription regulation</keyword>
<evidence type="ECO:0000256" key="1">
    <source>
        <dbReference type="ARBA" id="ARBA00023015"/>
    </source>
</evidence>
<dbReference type="PANTHER" id="PTHR30055">
    <property type="entry name" value="HTH-TYPE TRANSCRIPTIONAL REGULATOR RUTR"/>
    <property type="match status" value="1"/>
</dbReference>
<evidence type="ECO:0000256" key="3">
    <source>
        <dbReference type="ARBA" id="ARBA00023163"/>
    </source>
</evidence>
<evidence type="ECO:0000313" key="8">
    <source>
        <dbReference type="Proteomes" id="UP000309174"/>
    </source>
</evidence>
<evidence type="ECO:0000259" key="6">
    <source>
        <dbReference type="PROSITE" id="PS50977"/>
    </source>
</evidence>
<evidence type="ECO:0000256" key="4">
    <source>
        <dbReference type="PROSITE-ProRule" id="PRU00335"/>
    </source>
</evidence>
<sequence length="255" mass="27657">MATDQDPKELAELLWGLRKPSSRGPKPAFDVAQIADTAVRVADAEGLEAVSMQRVAAELGLTKMALYRYVNGKSELIAVMIEAAVGEPPDLSRLNGWRAGLEEYARQLAATWQEHPWLPSITAGERVMGPRETGWPEVALAALSDTPLTERERLEAVMLVSSHLRGVHAAATHGTQAWTAGEAATPIMRDLILRNADRFPMLATIRASPSTTVTQVFGLKAILDGFDHAIKQRTPRPRRSAPGVGRDSTDPASHT</sequence>
<dbReference type="SUPFAM" id="SSF46689">
    <property type="entry name" value="Homeodomain-like"/>
    <property type="match status" value="1"/>
</dbReference>
<dbReference type="GO" id="GO:0003700">
    <property type="term" value="F:DNA-binding transcription factor activity"/>
    <property type="evidence" value="ECO:0007669"/>
    <property type="project" value="TreeGrafter"/>
</dbReference>
<dbReference type="Gene3D" id="1.10.10.60">
    <property type="entry name" value="Homeodomain-like"/>
    <property type="match status" value="1"/>
</dbReference>
<keyword evidence="2 4" id="KW-0238">DNA-binding</keyword>
<evidence type="ECO:0000256" key="5">
    <source>
        <dbReference type="SAM" id="MobiDB-lite"/>
    </source>
</evidence>
<dbReference type="PANTHER" id="PTHR30055:SF151">
    <property type="entry name" value="TRANSCRIPTIONAL REGULATORY PROTEIN"/>
    <property type="match status" value="1"/>
</dbReference>